<keyword evidence="1" id="KW-1133">Transmembrane helix</keyword>
<dbReference type="InterPro" id="IPR008964">
    <property type="entry name" value="Invasin/intimin_cell_adhesion"/>
</dbReference>
<reference evidence="2 3" key="1">
    <citation type="journal article" date="2013" name="Genome Announc.">
        <title>Draft Genome Sequence of the Cellulolytic Bacterium Clostridium papyrosolvens C7 (ATCC 700395).</title>
        <authorList>
            <person name="Zepeda V."/>
            <person name="Dassa B."/>
            <person name="Borovok I."/>
            <person name="Lamed R."/>
            <person name="Bayer E.A."/>
            <person name="Cate J.H."/>
        </authorList>
    </citation>
    <scope>NUCLEOTIDE SEQUENCE [LARGE SCALE GENOMIC DNA]</scope>
    <source>
        <strain evidence="2 3">C7</strain>
    </source>
</reference>
<proteinExistence type="predicted"/>
<dbReference type="OrthoDB" id="2041243at2"/>
<keyword evidence="1" id="KW-0472">Membrane</keyword>
<dbReference type="EMBL" id="ATAY01000022">
    <property type="protein sequence ID" value="EPR12973.1"/>
    <property type="molecule type" value="Genomic_DNA"/>
</dbReference>
<dbReference type="Gene3D" id="2.60.40.1080">
    <property type="match status" value="2"/>
</dbReference>
<gene>
    <name evidence="2" type="ORF">L323_06680</name>
</gene>
<feature type="transmembrane region" description="Helical" evidence="1">
    <location>
        <begin position="12"/>
        <end position="33"/>
    </location>
</feature>
<evidence type="ECO:0000313" key="3">
    <source>
        <dbReference type="Proteomes" id="UP000016860"/>
    </source>
</evidence>
<dbReference type="SUPFAM" id="SSF49373">
    <property type="entry name" value="Invasin/intimin cell-adhesion fragments"/>
    <property type="match status" value="2"/>
</dbReference>
<dbReference type="AlphaFoldDB" id="U4R3K3"/>
<dbReference type="Proteomes" id="UP000016860">
    <property type="component" value="Unassembled WGS sequence"/>
</dbReference>
<protein>
    <recommendedName>
        <fullName evidence="4">BIG2 domain-containing protein</fullName>
    </recommendedName>
</protein>
<name>U4R3K3_9FIRM</name>
<sequence length="405" mass="44118">MYQLKRNRIARIFICMVLVMTMILPAGLATNVANAAAAKPSIQAKVTIGAGSIVSSIDYYSKDDKYTLKVSNSVKNATYSFTSSNNNIVKVKASGTAAYLTGVKAGSATITCNQKLSGKTTKVGTCTVTVKNSTVSQDFVPVLPMGTSTSKEPIEFSYRNNEATYTYVSNNKNFSMKESFSQFDGMYFISHSFTAKAPGTYSVTVKETYNKITRTVGTIKYTVKKATMSGDTSVDLGSPMWAFELMSNYRSDVNYLFISEDEEIVDLYSEDKTVYLKGLKVGTTTVTIYENTATPDKNKLVGTCKVTVKEVVLEDLECDFDETELYVGDGPVELYISKDPYNAPGTITVTSSDTKVVTVGEPDEDGICLISPVGAGTATITITCGDIKKTEEITVYDEDTEDDEY</sequence>
<evidence type="ECO:0008006" key="4">
    <source>
        <dbReference type="Google" id="ProtNLM"/>
    </source>
</evidence>
<accession>U4R3K3</accession>
<dbReference type="RefSeq" id="WP_020814905.1">
    <property type="nucleotide sequence ID" value="NZ_ATAY01000022.1"/>
</dbReference>
<organism evidence="2 3">
    <name type="scientific">Ruminiclostridium papyrosolvens C7</name>
    <dbReference type="NCBI Taxonomy" id="1330534"/>
    <lineage>
        <taxon>Bacteria</taxon>
        <taxon>Bacillati</taxon>
        <taxon>Bacillota</taxon>
        <taxon>Clostridia</taxon>
        <taxon>Eubacteriales</taxon>
        <taxon>Oscillospiraceae</taxon>
        <taxon>Ruminiclostridium</taxon>
    </lineage>
</organism>
<comment type="caution">
    <text evidence="2">The sequence shown here is derived from an EMBL/GenBank/DDBJ whole genome shotgun (WGS) entry which is preliminary data.</text>
</comment>
<dbReference type="PATRIC" id="fig|1330534.3.peg.1336"/>
<evidence type="ECO:0000256" key="1">
    <source>
        <dbReference type="SAM" id="Phobius"/>
    </source>
</evidence>
<evidence type="ECO:0000313" key="2">
    <source>
        <dbReference type="EMBL" id="EPR12973.1"/>
    </source>
</evidence>
<keyword evidence="1" id="KW-0812">Transmembrane</keyword>